<dbReference type="PANTHER" id="PTHR22926:SF3">
    <property type="entry name" value="UNDECAPRENYL-PHOSPHATE ALPHA-N-ACETYLGLUCOSAMINYL 1-PHOSPHATE TRANSFERASE"/>
    <property type="match status" value="1"/>
</dbReference>
<feature type="transmembrane region" description="Helical" evidence="8">
    <location>
        <begin position="169"/>
        <end position="188"/>
    </location>
</feature>
<dbReference type="AlphaFoldDB" id="A0A2M7TII2"/>
<proteinExistence type="predicted"/>
<keyword evidence="7" id="KW-0460">Magnesium</keyword>
<dbReference type="PANTHER" id="PTHR22926">
    <property type="entry name" value="PHOSPHO-N-ACETYLMURAMOYL-PENTAPEPTIDE-TRANSFERASE"/>
    <property type="match status" value="1"/>
</dbReference>
<evidence type="ECO:0000313" key="9">
    <source>
        <dbReference type="EMBL" id="PIZ46181.1"/>
    </source>
</evidence>
<dbReference type="GO" id="GO:0016780">
    <property type="term" value="F:phosphotransferase activity, for other substituted phosphate groups"/>
    <property type="evidence" value="ECO:0007669"/>
    <property type="project" value="InterPro"/>
</dbReference>
<evidence type="ECO:0000256" key="3">
    <source>
        <dbReference type="ARBA" id="ARBA00022679"/>
    </source>
</evidence>
<comment type="caution">
    <text evidence="9">The sequence shown here is derived from an EMBL/GenBank/DDBJ whole genome shotgun (WGS) entry which is preliminary data.</text>
</comment>
<keyword evidence="4 8" id="KW-0812">Transmembrane</keyword>
<gene>
    <name evidence="9" type="ORF">COY32_03825</name>
</gene>
<dbReference type="InterPro" id="IPR000715">
    <property type="entry name" value="Glycosyl_transferase_4"/>
</dbReference>
<dbReference type="CDD" id="cd06853">
    <property type="entry name" value="GT_WecA_like"/>
    <property type="match status" value="1"/>
</dbReference>
<comment type="subcellular location">
    <subcellularLocation>
        <location evidence="1">Cell membrane</location>
        <topology evidence="1">Multi-pass membrane protein</topology>
    </subcellularLocation>
</comment>
<evidence type="ECO:0000256" key="8">
    <source>
        <dbReference type="SAM" id="Phobius"/>
    </source>
</evidence>
<keyword evidence="3" id="KW-0808">Transferase</keyword>
<feature type="transmembrane region" description="Helical" evidence="8">
    <location>
        <begin position="100"/>
        <end position="120"/>
    </location>
</feature>
<feature type="transmembrane region" description="Helical" evidence="8">
    <location>
        <begin position="6"/>
        <end position="24"/>
    </location>
</feature>
<evidence type="ECO:0000256" key="6">
    <source>
        <dbReference type="ARBA" id="ARBA00023136"/>
    </source>
</evidence>
<protein>
    <recommendedName>
        <fullName evidence="11">Undecaprenyl-phosphate alpha-N-acetylglucosaminyl 1-phosphate transferase</fullName>
    </recommendedName>
</protein>
<feature type="binding site" evidence="7">
    <location>
        <position position="162"/>
    </location>
    <ligand>
        <name>Mg(2+)</name>
        <dbReference type="ChEBI" id="CHEBI:18420"/>
    </ligand>
</feature>
<evidence type="ECO:0000256" key="5">
    <source>
        <dbReference type="ARBA" id="ARBA00022989"/>
    </source>
</evidence>
<dbReference type="GO" id="GO:0046872">
    <property type="term" value="F:metal ion binding"/>
    <property type="evidence" value="ECO:0007669"/>
    <property type="project" value="UniProtKB-KW"/>
</dbReference>
<dbReference type="GO" id="GO:0044038">
    <property type="term" value="P:cell wall macromolecule biosynthetic process"/>
    <property type="evidence" value="ECO:0007669"/>
    <property type="project" value="TreeGrafter"/>
</dbReference>
<feature type="transmembrane region" description="Helical" evidence="8">
    <location>
        <begin position="45"/>
        <end position="65"/>
    </location>
</feature>
<comment type="cofactor">
    <cofactor evidence="7">
        <name>Mg(2+)</name>
        <dbReference type="ChEBI" id="CHEBI:18420"/>
    </cofactor>
</comment>
<feature type="transmembrane region" description="Helical" evidence="8">
    <location>
        <begin position="321"/>
        <end position="339"/>
    </location>
</feature>
<keyword evidence="7" id="KW-0479">Metal-binding</keyword>
<dbReference type="GO" id="GO:0005886">
    <property type="term" value="C:plasma membrane"/>
    <property type="evidence" value="ECO:0007669"/>
    <property type="project" value="UniProtKB-SubCell"/>
</dbReference>
<evidence type="ECO:0000313" key="10">
    <source>
        <dbReference type="Proteomes" id="UP000228920"/>
    </source>
</evidence>
<keyword evidence="5 8" id="KW-1133">Transmembrane helix</keyword>
<feature type="transmembrane region" description="Helical" evidence="8">
    <location>
        <begin position="222"/>
        <end position="242"/>
    </location>
</feature>
<keyword evidence="2" id="KW-1003">Cell membrane</keyword>
<dbReference type="EMBL" id="PFNL01000110">
    <property type="protein sequence ID" value="PIZ46181.1"/>
    <property type="molecule type" value="Genomic_DNA"/>
</dbReference>
<dbReference type="Proteomes" id="UP000228920">
    <property type="component" value="Unassembled WGS sequence"/>
</dbReference>
<evidence type="ECO:0000256" key="1">
    <source>
        <dbReference type="ARBA" id="ARBA00004651"/>
    </source>
</evidence>
<evidence type="ECO:0000256" key="7">
    <source>
        <dbReference type="PIRSR" id="PIRSR600715-1"/>
    </source>
</evidence>
<accession>A0A2M7TII2</accession>
<sequence>MLLPIFFLSFSLSLLLTPLVKIFALKVGLTDDPKRSHPAILHTHLLPRAGGIAMFIAFTVTALMFAKHDTLLLGILIGSFINVVVGTLDDKYDITPLLRLFFQILTGVIIVLAGVSFYTTNPFSGYATYFDLYSLVIHNFTLVIPGDLFLIFWVVLLENTTNWTKGASQLPGVATIALLTLAAVSLKYQSGNPYQLQTAILAVSAAGAVLAFFPFNYPPEKMLPGFGASTFIGFLLAVLSVLSGGKVAALLVVFAIPIIDAVLVGTKRLLAGKSPFHNDREHLYHFLLDAGWTKKHVIWLYLTTGTLLGFSAVVLERAGKLLVIALLTIAISGLFLYLYKRKNRLEA</sequence>
<feature type="transmembrane region" description="Helical" evidence="8">
    <location>
        <begin position="132"/>
        <end position="157"/>
    </location>
</feature>
<feature type="transmembrane region" description="Helical" evidence="8">
    <location>
        <begin position="297"/>
        <end position="315"/>
    </location>
</feature>
<feature type="transmembrane region" description="Helical" evidence="8">
    <location>
        <begin position="71"/>
        <end position="88"/>
    </location>
</feature>
<feature type="transmembrane region" description="Helical" evidence="8">
    <location>
        <begin position="248"/>
        <end position="266"/>
    </location>
</feature>
<organism evidence="9 10">
    <name type="scientific">candidate division WWE3 bacterium CG_4_10_14_0_2_um_filter_41_14</name>
    <dbReference type="NCBI Taxonomy" id="1975072"/>
    <lineage>
        <taxon>Bacteria</taxon>
        <taxon>Katanobacteria</taxon>
    </lineage>
</organism>
<name>A0A2M7TII2_UNCKA</name>
<feature type="transmembrane region" description="Helical" evidence="8">
    <location>
        <begin position="194"/>
        <end position="215"/>
    </location>
</feature>
<evidence type="ECO:0000256" key="4">
    <source>
        <dbReference type="ARBA" id="ARBA00022692"/>
    </source>
</evidence>
<dbReference type="GO" id="GO:0071555">
    <property type="term" value="P:cell wall organization"/>
    <property type="evidence" value="ECO:0007669"/>
    <property type="project" value="TreeGrafter"/>
</dbReference>
<keyword evidence="6 8" id="KW-0472">Membrane</keyword>
<dbReference type="GO" id="GO:0009103">
    <property type="term" value="P:lipopolysaccharide biosynthetic process"/>
    <property type="evidence" value="ECO:0007669"/>
    <property type="project" value="TreeGrafter"/>
</dbReference>
<reference evidence="10" key="1">
    <citation type="submission" date="2017-09" db="EMBL/GenBank/DDBJ databases">
        <title>Depth-based differentiation of microbial function through sediment-hosted aquifers and enrichment of novel symbionts in the deep terrestrial subsurface.</title>
        <authorList>
            <person name="Probst A.J."/>
            <person name="Ladd B."/>
            <person name="Jarett J.K."/>
            <person name="Geller-Mcgrath D.E."/>
            <person name="Sieber C.M.K."/>
            <person name="Emerson J.B."/>
            <person name="Anantharaman K."/>
            <person name="Thomas B.C."/>
            <person name="Malmstrom R."/>
            <person name="Stieglmeier M."/>
            <person name="Klingl A."/>
            <person name="Woyke T."/>
            <person name="Ryan C.M."/>
            <person name="Banfield J.F."/>
        </authorList>
    </citation>
    <scope>NUCLEOTIDE SEQUENCE [LARGE SCALE GENOMIC DNA]</scope>
</reference>
<evidence type="ECO:0000256" key="2">
    <source>
        <dbReference type="ARBA" id="ARBA00022475"/>
    </source>
</evidence>
<dbReference type="Pfam" id="PF00953">
    <property type="entry name" value="Glycos_transf_4"/>
    <property type="match status" value="1"/>
</dbReference>
<evidence type="ECO:0008006" key="11">
    <source>
        <dbReference type="Google" id="ProtNLM"/>
    </source>
</evidence>